<keyword evidence="2" id="KW-1185">Reference proteome</keyword>
<protein>
    <submittedName>
        <fullName evidence="1">Uncharacterized protein</fullName>
    </submittedName>
</protein>
<sequence length="85" mass="9885">MKQQIIMNSFISVDLNSITMPMITVYKNPSDFPGKFVARLFRLHKPTIIAVVKDTLPEIRMTIPRHMVRLPRHQADDPAILETWI</sequence>
<dbReference type="EMBL" id="CP155573">
    <property type="protein sequence ID" value="XFO64763.1"/>
    <property type="molecule type" value="Genomic_DNA"/>
</dbReference>
<evidence type="ECO:0000313" key="1">
    <source>
        <dbReference type="EMBL" id="XFO64763.1"/>
    </source>
</evidence>
<accession>A0ABZ3IH73</accession>
<proteinExistence type="predicted"/>
<dbReference type="Proteomes" id="UP000216752">
    <property type="component" value="Chromosome"/>
</dbReference>
<dbReference type="RefSeq" id="WP_094607763.1">
    <property type="nucleotide sequence ID" value="NZ_CP155573.1"/>
</dbReference>
<gene>
    <name evidence="1" type="ORF">SPSIL_008720</name>
</gene>
<name>A0ABZ3IH73_9FIRM</name>
<organism evidence="1 2">
    <name type="scientific">Sporomusa silvacetica DSM 10669</name>
    <dbReference type="NCBI Taxonomy" id="1123289"/>
    <lineage>
        <taxon>Bacteria</taxon>
        <taxon>Bacillati</taxon>
        <taxon>Bacillota</taxon>
        <taxon>Negativicutes</taxon>
        <taxon>Selenomonadales</taxon>
        <taxon>Sporomusaceae</taxon>
        <taxon>Sporomusa</taxon>
    </lineage>
</organism>
<evidence type="ECO:0000313" key="2">
    <source>
        <dbReference type="Proteomes" id="UP000216752"/>
    </source>
</evidence>
<reference evidence="1" key="1">
    <citation type="submission" date="2024-05" db="EMBL/GenBank/DDBJ databases">
        <title>Isolation and characterization of Sporomusa carbonis sp. nov., a carboxydotrophic hydrogenogen in the genus of Sporomusa isolated from a charcoal burning pile.</title>
        <authorList>
            <person name="Boeer T."/>
            <person name="Rosenbaum F."/>
            <person name="Eysell L."/>
            <person name="Mueller V."/>
            <person name="Daniel R."/>
            <person name="Poehlein A."/>
        </authorList>
    </citation>
    <scope>NUCLEOTIDE SEQUENCE [LARGE SCALE GENOMIC DNA]</scope>
    <source>
        <strain evidence="1">DSM 10669</strain>
    </source>
</reference>